<dbReference type="PANTHER" id="PTHR13794">
    <property type="entry name" value="ENOLASE SUPERFAMILY, MANDELATE RACEMASE"/>
    <property type="match status" value="1"/>
</dbReference>
<dbReference type="InterPro" id="IPR036849">
    <property type="entry name" value="Enolase-like_C_sf"/>
</dbReference>
<dbReference type="InterPro" id="IPR029017">
    <property type="entry name" value="Enolase-like_N"/>
</dbReference>
<dbReference type="GO" id="GO:0000287">
    <property type="term" value="F:magnesium ion binding"/>
    <property type="evidence" value="ECO:0007669"/>
    <property type="project" value="TreeGrafter"/>
</dbReference>
<proteinExistence type="predicted"/>
<dbReference type="AlphaFoldDB" id="A0A934QQG8"/>
<keyword evidence="2" id="KW-0479">Metal-binding</keyword>
<evidence type="ECO:0000259" key="4">
    <source>
        <dbReference type="SMART" id="SM00922"/>
    </source>
</evidence>
<evidence type="ECO:0000256" key="1">
    <source>
        <dbReference type="ARBA" id="ARBA00001946"/>
    </source>
</evidence>
<gene>
    <name evidence="5" type="ORF">JHE00_05835</name>
</gene>
<evidence type="ECO:0000256" key="3">
    <source>
        <dbReference type="ARBA" id="ARBA00022842"/>
    </source>
</evidence>
<dbReference type="PANTHER" id="PTHR13794:SF58">
    <property type="entry name" value="MITOCHONDRIAL ENOLASE SUPERFAMILY MEMBER 1"/>
    <property type="match status" value="1"/>
</dbReference>
<evidence type="ECO:0000313" key="6">
    <source>
        <dbReference type="Proteomes" id="UP000635245"/>
    </source>
</evidence>
<dbReference type="Pfam" id="PF02746">
    <property type="entry name" value="MR_MLE_N"/>
    <property type="match status" value="1"/>
</dbReference>
<dbReference type="Gene3D" id="3.20.20.120">
    <property type="entry name" value="Enolase-like C-terminal domain"/>
    <property type="match status" value="1"/>
</dbReference>
<dbReference type="SMART" id="SM00922">
    <property type="entry name" value="MR_MLE"/>
    <property type="match status" value="1"/>
</dbReference>
<dbReference type="CDD" id="cd03316">
    <property type="entry name" value="MR_like"/>
    <property type="match status" value="1"/>
</dbReference>
<dbReference type="Proteomes" id="UP000635245">
    <property type="component" value="Unassembled WGS sequence"/>
</dbReference>
<dbReference type="SUPFAM" id="SSF54826">
    <property type="entry name" value="Enolase N-terminal domain-like"/>
    <property type="match status" value="1"/>
</dbReference>
<keyword evidence="6" id="KW-1185">Reference proteome</keyword>
<name>A0A934QQG8_9PSEU</name>
<sequence>MRITGYRCLVTVHEWGRPVGDVNGVIAGGITEVPVVLLETDEGLTGVGLGGHADVHRVFPALEGQDPRAVTSLYDRMLSHVFKSGHGGSTFGTIGALDMALWDLKAKLAGEPLWRTLGAADRFVPGYASGLEYALTDEELVAFYEGWARRGFTGAKVKGGLDLDRDVRRLAAVRDVLRANTSRPALMYDVNESWGRHQAVRSARRVEEDVDLTWIEEPVRRWDVAGHRAVTTGARAAVASGENLTGLEHFRPLLDAGAVDVVQTGSVWGITHFLRVATVAFGHNLPVSPVGYNANPVAHAAAAVPNHLATEIQDLAWPVGLRVDQEIADGGIVLGDAPGLGIEVDEDRIAAHTASGRWSVVAGPHVRPADAGLRLAPQA</sequence>
<dbReference type="GO" id="GO:0016052">
    <property type="term" value="P:carbohydrate catabolic process"/>
    <property type="evidence" value="ECO:0007669"/>
    <property type="project" value="TreeGrafter"/>
</dbReference>
<dbReference type="Gene3D" id="3.30.390.10">
    <property type="entry name" value="Enolase-like, N-terminal domain"/>
    <property type="match status" value="1"/>
</dbReference>
<dbReference type="RefSeq" id="WP_200315444.1">
    <property type="nucleotide sequence ID" value="NZ_JAENJH010000001.1"/>
</dbReference>
<dbReference type="InterPro" id="IPR046945">
    <property type="entry name" value="RHMD-like"/>
</dbReference>
<keyword evidence="3" id="KW-0460">Magnesium</keyword>
<dbReference type="GO" id="GO:0016836">
    <property type="term" value="F:hydro-lyase activity"/>
    <property type="evidence" value="ECO:0007669"/>
    <property type="project" value="TreeGrafter"/>
</dbReference>
<feature type="domain" description="Mandelate racemase/muconate lactonizing enzyme C-terminal" evidence="4">
    <location>
        <begin position="137"/>
        <end position="237"/>
    </location>
</feature>
<dbReference type="InterPro" id="IPR029065">
    <property type="entry name" value="Enolase_C-like"/>
</dbReference>
<dbReference type="Pfam" id="PF13378">
    <property type="entry name" value="MR_MLE_C"/>
    <property type="match status" value="1"/>
</dbReference>
<protein>
    <submittedName>
        <fullName evidence="5">Mandelate racemase/muconate lactonizing enzyme family protein</fullName>
    </submittedName>
</protein>
<dbReference type="InterPro" id="IPR013342">
    <property type="entry name" value="Mandelate_racemase_C"/>
</dbReference>
<dbReference type="EMBL" id="JAENJH010000001">
    <property type="protein sequence ID" value="MBK1783844.1"/>
    <property type="molecule type" value="Genomic_DNA"/>
</dbReference>
<dbReference type="InterPro" id="IPR013341">
    <property type="entry name" value="Mandelate_racemase_N_dom"/>
</dbReference>
<evidence type="ECO:0000256" key="2">
    <source>
        <dbReference type="ARBA" id="ARBA00022723"/>
    </source>
</evidence>
<reference evidence="5" key="1">
    <citation type="submission" date="2020-12" db="EMBL/GenBank/DDBJ databases">
        <title>Prauserella sp. ASG 168, a novel actinomycete isolated from cave rock.</title>
        <authorList>
            <person name="Suriyachadkun C."/>
        </authorList>
    </citation>
    <scope>NUCLEOTIDE SEQUENCE</scope>
    <source>
        <strain evidence="5">ASG 168</strain>
    </source>
</reference>
<dbReference type="SFLD" id="SFLDS00001">
    <property type="entry name" value="Enolase"/>
    <property type="match status" value="1"/>
</dbReference>
<dbReference type="SUPFAM" id="SSF51604">
    <property type="entry name" value="Enolase C-terminal domain-like"/>
    <property type="match status" value="1"/>
</dbReference>
<organism evidence="5 6">
    <name type="scientific">Prauserella cavernicola</name>
    <dbReference type="NCBI Taxonomy" id="2800127"/>
    <lineage>
        <taxon>Bacteria</taxon>
        <taxon>Bacillati</taxon>
        <taxon>Actinomycetota</taxon>
        <taxon>Actinomycetes</taxon>
        <taxon>Pseudonocardiales</taxon>
        <taxon>Pseudonocardiaceae</taxon>
        <taxon>Prauserella</taxon>
    </lineage>
</organism>
<accession>A0A934QQG8</accession>
<evidence type="ECO:0000313" key="5">
    <source>
        <dbReference type="EMBL" id="MBK1783844.1"/>
    </source>
</evidence>
<comment type="cofactor">
    <cofactor evidence="1">
        <name>Mg(2+)</name>
        <dbReference type="ChEBI" id="CHEBI:18420"/>
    </cofactor>
</comment>
<comment type="caution">
    <text evidence="5">The sequence shown here is derived from an EMBL/GenBank/DDBJ whole genome shotgun (WGS) entry which is preliminary data.</text>
</comment>